<gene>
    <name evidence="7" type="ORF">F4U95_01510</name>
    <name evidence="6" type="ORF">F4U96_01510</name>
</gene>
<dbReference type="Proteomes" id="UP000325933">
    <property type="component" value="Unassembled WGS sequence"/>
</dbReference>
<comment type="similarity">
    <text evidence="2">Belongs to the virb1 family.</text>
</comment>
<comment type="similarity">
    <text evidence="1">Belongs to the transglycosylase Slt family.</text>
</comment>
<evidence type="ECO:0000256" key="3">
    <source>
        <dbReference type="SAM" id="MobiDB-lite"/>
    </source>
</evidence>
<comment type="caution">
    <text evidence="7">The sequence shown here is derived from an EMBL/GenBank/DDBJ whole genome shotgun (WGS) entry which is preliminary data.</text>
</comment>
<feature type="chain" id="PRO_5023892995" evidence="4">
    <location>
        <begin position="27"/>
        <end position="265"/>
    </location>
</feature>
<name>A0A5J5I9Z0_9SPHN</name>
<evidence type="ECO:0000256" key="1">
    <source>
        <dbReference type="ARBA" id="ARBA00007734"/>
    </source>
</evidence>
<dbReference type="InterPro" id="IPR000189">
    <property type="entry name" value="Transglyc_AS"/>
</dbReference>
<dbReference type="InterPro" id="IPR023346">
    <property type="entry name" value="Lysozyme-like_dom_sf"/>
</dbReference>
<feature type="signal peptide" evidence="4">
    <location>
        <begin position="1"/>
        <end position="26"/>
    </location>
</feature>
<keyword evidence="9" id="KW-1185">Reference proteome</keyword>
<evidence type="ECO:0000313" key="6">
    <source>
        <dbReference type="EMBL" id="KAA9021399.1"/>
    </source>
</evidence>
<dbReference type="CDD" id="cd00254">
    <property type="entry name" value="LT-like"/>
    <property type="match status" value="1"/>
</dbReference>
<organism evidence="7 8">
    <name type="scientific">Sphingobium limneticum</name>
    <dbReference type="NCBI Taxonomy" id="1007511"/>
    <lineage>
        <taxon>Bacteria</taxon>
        <taxon>Pseudomonadati</taxon>
        <taxon>Pseudomonadota</taxon>
        <taxon>Alphaproteobacteria</taxon>
        <taxon>Sphingomonadales</taxon>
        <taxon>Sphingomonadaceae</taxon>
        <taxon>Sphingobium</taxon>
    </lineage>
</organism>
<feature type="domain" description="Transglycosylase SLT" evidence="5">
    <location>
        <begin position="140"/>
        <end position="236"/>
    </location>
</feature>
<dbReference type="GO" id="GO:0000270">
    <property type="term" value="P:peptidoglycan metabolic process"/>
    <property type="evidence" value="ECO:0007669"/>
    <property type="project" value="InterPro"/>
</dbReference>
<protein>
    <submittedName>
        <fullName evidence="7">Lytic transglycosylase domain-containing protein</fullName>
    </submittedName>
</protein>
<dbReference type="Gene3D" id="1.10.530.10">
    <property type="match status" value="1"/>
</dbReference>
<keyword evidence="4" id="KW-0732">Signal</keyword>
<dbReference type="GO" id="GO:0008933">
    <property type="term" value="F:peptidoglycan lytic transglycosylase activity"/>
    <property type="evidence" value="ECO:0007669"/>
    <property type="project" value="InterPro"/>
</dbReference>
<evidence type="ECO:0000313" key="9">
    <source>
        <dbReference type="Proteomes" id="UP000326364"/>
    </source>
</evidence>
<dbReference type="Proteomes" id="UP000326364">
    <property type="component" value="Unassembled WGS sequence"/>
</dbReference>
<dbReference type="PANTHER" id="PTHR37423:SF2">
    <property type="entry name" value="MEMBRANE-BOUND LYTIC MUREIN TRANSGLYCOSYLASE C"/>
    <property type="match status" value="1"/>
</dbReference>
<dbReference type="PROSITE" id="PS00922">
    <property type="entry name" value="TRANSGLYCOSYLASE"/>
    <property type="match status" value="1"/>
</dbReference>
<evidence type="ECO:0000256" key="4">
    <source>
        <dbReference type="SAM" id="SignalP"/>
    </source>
</evidence>
<evidence type="ECO:0000313" key="7">
    <source>
        <dbReference type="EMBL" id="KAA9033761.1"/>
    </source>
</evidence>
<dbReference type="InterPro" id="IPR008258">
    <property type="entry name" value="Transglycosylase_SLT_dom_1"/>
</dbReference>
<evidence type="ECO:0000313" key="8">
    <source>
        <dbReference type="Proteomes" id="UP000325933"/>
    </source>
</evidence>
<sequence length="265" mass="28668">MRICSHIALRIPVIFVAFTVASPALAGEGTSWRDIDFKSCPLNDTLRVADDASASHYMALQGCAARIVIAPKAPIRAQPNVARIIGVKEEKAAKARKRRGVRSEERLVEPPPGTERISAMLDRPIRLGRVNADFDAHILASARAHRIDPLFLHAIIGQESTYKPQALSHAGARGLMQIMPGTGARFGVATTALYDPATNIDTGARLLKSLQGRYGKDFNLILAAYNAGEGAVAKYGNAIPPYRETQDYVVKVMGRYAALRGTPGR</sequence>
<dbReference type="GO" id="GO:0016020">
    <property type="term" value="C:membrane"/>
    <property type="evidence" value="ECO:0007669"/>
    <property type="project" value="InterPro"/>
</dbReference>
<feature type="region of interest" description="Disordered" evidence="3">
    <location>
        <begin position="96"/>
        <end position="115"/>
    </location>
</feature>
<accession>A0A5J5I9Z0</accession>
<reference evidence="8 9" key="1">
    <citation type="submission" date="2019-09" db="EMBL/GenBank/DDBJ databases">
        <authorList>
            <person name="Feng G."/>
        </authorList>
    </citation>
    <scope>NUCLEOTIDE SEQUENCE [LARGE SCALE GENOMIC DNA]</scope>
    <source>
        <strain evidence="7 8">KACC 19283</strain>
        <strain evidence="6 9">KACC 19284</strain>
    </source>
</reference>
<dbReference type="EMBL" id="VYQA01000001">
    <property type="protein sequence ID" value="KAA9033761.1"/>
    <property type="molecule type" value="Genomic_DNA"/>
</dbReference>
<dbReference type="AlphaFoldDB" id="A0A5J5I9Z0"/>
<evidence type="ECO:0000259" key="5">
    <source>
        <dbReference type="Pfam" id="PF01464"/>
    </source>
</evidence>
<proteinExistence type="inferred from homology"/>
<dbReference type="Pfam" id="PF01464">
    <property type="entry name" value="SLT"/>
    <property type="match status" value="1"/>
</dbReference>
<evidence type="ECO:0000256" key="2">
    <source>
        <dbReference type="ARBA" id="ARBA00009387"/>
    </source>
</evidence>
<dbReference type="PANTHER" id="PTHR37423">
    <property type="entry name" value="SOLUBLE LYTIC MUREIN TRANSGLYCOSYLASE-RELATED"/>
    <property type="match status" value="1"/>
</dbReference>
<dbReference type="SUPFAM" id="SSF53955">
    <property type="entry name" value="Lysozyme-like"/>
    <property type="match status" value="1"/>
</dbReference>
<dbReference type="EMBL" id="VYQB01000001">
    <property type="protein sequence ID" value="KAA9021399.1"/>
    <property type="molecule type" value="Genomic_DNA"/>
</dbReference>